<evidence type="ECO:0000256" key="4">
    <source>
        <dbReference type="RuleBase" id="RU004514"/>
    </source>
</evidence>
<accession>B1I4B2</accession>
<evidence type="ECO:0000313" key="7">
    <source>
        <dbReference type="Proteomes" id="UP000008544"/>
    </source>
</evidence>
<dbReference type="InterPro" id="IPR029066">
    <property type="entry name" value="PLP-binding_barrel"/>
</dbReference>
<evidence type="ECO:0000256" key="1">
    <source>
        <dbReference type="ARBA" id="ARBA00022898"/>
    </source>
</evidence>
<dbReference type="EMBL" id="CP000860">
    <property type="protein sequence ID" value="ACA59922.1"/>
    <property type="molecule type" value="Genomic_DNA"/>
</dbReference>
<dbReference type="PANTHER" id="PTHR10146">
    <property type="entry name" value="PROLINE SYNTHETASE CO-TRANSCRIBED BACTERIAL HOMOLOG PROTEIN"/>
    <property type="match status" value="1"/>
</dbReference>
<dbReference type="PROSITE" id="PS01211">
    <property type="entry name" value="UPF0001"/>
    <property type="match status" value="1"/>
</dbReference>
<keyword evidence="7" id="KW-1185">Reference proteome</keyword>
<dbReference type="PIRSF" id="PIRSF004848">
    <property type="entry name" value="YBL036c_PLPDEIII"/>
    <property type="match status" value="1"/>
</dbReference>
<protein>
    <recommendedName>
        <fullName evidence="2">Pyridoxal phosphate homeostasis protein</fullName>
        <shortName evidence="2">PLP homeostasis protein</shortName>
    </recommendedName>
</protein>
<reference evidence="6 7" key="2">
    <citation type="journal article" date="2008" name="Science">
        <title>Environmental genomics reveals a single-species ecosystem deep within Earth.</title>
        <authorList>
            <person name="Chivian D."/>
            <person name="Brodie E.L."/>
            <person name="Alm E.J."/>
            <person name="Culley D.E."/>
            <person name="Dehal P.S."/>
            <person name="Desantis T.Z."/>
            <person name="Gihring T.M."/>
            <person name="Lapidus A."/>
            <person name="Lin L.H."/>
            <person name="Lowry S.R."/>
            <person name="Moser D.P."/>
            <person name="Richardson P.M."/>
            <person name="Southam G."/>
            <person name="Wanger G."/>
            <person name="Pratt L.M."/>
            <person name="Andersen G.L."/>
            <person name="Hazen T.C."/>
            <person name="Brockman F.J."/>
            <person name="Arkin A.P."/>
            <person name="Onstott T.C."/>
        </authorList>
    </citation>
    <scope>NUCLEOTIDE SEQUENCE [LARGE SCALE GENOMIC DNA]</scope>
    <source>
        <strain evidence="6 7">MP104C</strain>
    </source>
</reference>
<dbReference type="HAMAP" id="MF_02087">
    <property type="entry name" value="PLP_homeostasis"/>
    <property type="match status" value="1"/>
</dbReference>
<dbReference type="NCBIfam" id="TIGR00044">
    <property type="entry name" value="YggS family pyridoxal phosphate-dependent enzyme"/>
    <property type="match status" value="1"/>
</dbReference>
<feature type="modified residue" description="N6-(pyridoxal phosphate)lysine" evidence="2 3">
    <location>
        <position position="38"/>
    </location>
</feature>
<evidence type="ECO:0000256" key="2">
    <source>
        <dbReference type="HAMAP-Rule" id="MF_02087"/>
    </source>
</evidence>
<comment type="cofactor">
    <cofactor evidence="3">
        <name>pyridoxal 5'-phosphate</name>
        <dbReference type="ChEBI" id="CHEBI:597326"/>
    </cofactor>
</comment>
<name>B1I4B2_DESAP</name>
<dbReference type="FunFam" id="3.20.20.10:FF:000018">
    <property type="entry name" value="Pyridoxal phosphate homeostasis protein"/>
    <property type="match status" value="1"/>
</dbReference>
<dbReference type="Gene3D" id="3.20.20.10">
    <property type="entry name" value="Alanine racemase"/>
    <property type="match status" value="1"/>
</dbReference>
<proteinExistence type="inferred from homology"/>
<dbReference type="AlphaFoldDB" id="B1I4B2"/>
<comment type="similarity">
    <text evidence="2 4">Belongs to the pyridoxal phosphate-binding protein YggS/PROSC family.</text>
</comment>
<dbReference type="eggNOG" id="COG0325">
    <property type="taxonomic scope" value="Bacteria"/>
</dbReference>
<evidence type="ECO:0000313" key="6">
    <source>
        <dbReference type="EMBL" id="ACA59922.1"/>
    </source>
</evidence>
<evidence type="ECO:0000259" key="5">
    <source>
        <dbReference type="Pfam" id="PF01168"/>
    </source>
</evidence>
<dbReference type="HOGENOM" id="CLU_059988_1_0_9"/>
<dbReference type="KEGG" id="dau:Daud_1414"/>
<dbReference type="STRING" id="477974.Daud_1414"/>
<comment type="function">
    <text evidence="2">Pyridoxal 5'-phosphate (PLP)-binding protein, which is involved in PLP homeostasis.</text>
</comment>
<dbReference type="InterPro" id="IPR001608">
    <property type="entry name" value="Ala_racemase_N"/>
</dbReference>
<gene>
    <name evidence="6" type="ordered locus">Daud_1414</name>
</gene>
<evidence type="ECO:0000256" key="3">
    <source>
        <dbReference type="PIRSR" id="PIRSR004848-1"/>
    </source>
</evidence>
<dbReference type="InterPro" id="IPR011078">
    <property type="entry name" value="PyrdxlP_homeostasis"/>
</dbReference>
<feature type="domain" description="Alanine racemase N-terminal" evidence="5">
    <location>
        <begin position="9"/>
        <end position="226"/>
    </location>
</feature>
<dbReference type="GO" id="GO:0030170">
    <property type="term" value="F:pyridoxal phosphate binding"/>
    <property type="evidence" value="ECO:0007669"/>
    <property type="project" value="UniProtKB-UniRule"/>
</dbReference>
<dbReference type="Pfam" id="PF01168">
    <property type="entry name" value="Ala_racemase_N"/>
    <property type="match status" value="1"/>
</dbReference>
<dbReference type="Proteomes" id="UP000008544">
    <property type="component" value="Chromosome"/>
</dbReference>
<reference evidence="7" key="1">
    <citation type="submission" date="2007-10" db="EMBL/GenBank/DDBJ databases">
        <title>Complete sequence of chromosome of Desulforudis audaxviator MP104C.</title>
        <authorList>
            <person name="Copeland A."/>
            <person name="Lucas S."/>
            <person name="Lapidus A."/>
            <person name="Barry K."/>
            <person name="Glavina del Rio T."/>
            <person name="Dalin E."/>
            <person name="Tice H."/>
            <person name="Bruce D."/>
            <person name="Pitluck S."/>
            <person name="Lowry S.R."/>
            <person name="Larimer F."/>
            <person name="Land M.L."/>
            <person name="Hauser L."/>
            <person name="Kyrpides N."/>
            <person name="Ivanova N.N."/>
            <person name="Richardson P."/>
        </authorList>
    </citation>
    <scope>NUCLEOTIDE SEQUENCE [LARGE SCALE GENOMIC DNA]</scope>
    <source>
        <strain evidence="7">MP104C</strain>
    </source>
</reference>
<dbReference type="SUPFAM" id="SSF51419">
    <property type="entry name" value="PLP-binding barrel"/>
    <property type="match status" value="1"/>
</dbReference>
<sequence>MQIVDVVHNLEQVRRRIAAAARRAGRDPETVGLVAVSKSIGPEQIRKAMEAGVQIFGESRVQELVRKHPDVPGPRWHFIGHLQRNKVKYLVGRVELIHSLDRWSLAEELDRRAREQGQPFRVLVQVKVGAEEGKFGVEAVKVGDFVNRVAGLRGLRVEGLMAMAPFCDDPEQARPYFREVKRLFDGLAGVPGFERRYLSMGMSSDYEVAVEEGANLVRVGTAIFGPRKCTLREG</sequence>
<dbReference type="CDD" id="cd00635">
    <property type="entry name" value="PLPDE_III_YBL036c_like"/>
    <property type="match status" value="1"/>
</dbReference>
<keyword evidence="1 2" id="KW-0663">Pyridoxal phosphate</keyword>
<dbReference type="PANTHER" id="PTHR10146:SF14">
    <property type="entry name" value="PYRIDOXAL PHOSPHATE HOMEOSTASIS PROTEIN"/>
    <property type="match status" value="1"/>
</dbReference>
<organism evidence="6 7">
    <name type="scientific">Desulforudis audaxviator (strain MP104C)</name>
    <dbReference type="NCBI Taxonomy" id="477974"/>
    <lineage>
        <taxon>Bacteria</taxon>
        <taxon>Bacillati</taxon>
        <taxon>Bacillota</taxon>
        <taxon>Clostridia</taxon>
        <taxon>Thermoanaerobacterales</taxon>
        <taxon>Candidatus Desulforudaceae</taxon>
        <taxon>Candidatus Desulforudis</taxon>
    </lineage>
</organism>